<evidence type="ECO:0000313" key="2">
    <source>
        <dbReference type="Proteomes" id="UP001291623"/>
    </source>
</evidence>
<evidence type="ECO:0000313" key="1">
    <source>
        <dbReference type="EMBL" id="KAK4354628.1"/>
    </source>
</evidence>
<name>A0AAE1RMW9_9SOLA</name>
<dbReference type="EMBL" id="JAVYJV010000014">
    <property type="protein sequence ID" value="KAK4354628.1"/>
    <property type="molecule type" value="Genomic_DNA"/>
</dbReference>
<keyword evidence="2" id="KW-1185">Reference proteome</keyword>
<protein>
    <submittedName>
        <fullName evidence="1">Uncharacterized protein</fullName>
    </submittedName>
</protein>
<organism evidence="1 2">
    <name type="scientific">Anisodus tanguticus</name>
    <dbReference type="NCBI Taxonomy" id="243964"/>
    <lineage>
        <taxon>Eukaryota</taxon>
        <taxon>Viridiplantae</taxon>
        <taxon>Streptophyta</taxon>
        <taxon>Embryophyta</taxon>
        <taxon>Tracheophyta</taxon>
        <taxon>Spermatophyta</taxon>
        <taxon>Magnoliopsida</taxon>
        <taxon>eudicotyledons</taxon>
        <taxon>Gunneridae</taxon>
        <taxon>Pentapetalae</taxon>
        <taxon>asterids</taxon>
        <taxon>lamiids</taxon>
        <taxon>Solanales</taxon>
        <taxon>Solanaceae</taxon>
        <taxon>Solanoideae</taxon>
        <taxon>Hyoscyameae</taxon>
        <taxon>Anisodus</taxon>
    </lineage>
</organism>
<dbReference type="Proteomes" id="UP001291623">
    <property type="component" value="Unassembled WGS sequence"/>
</dbReference>
<reference evidence="1" key="1">
    <citation type="submission" date="2023-12" db="EMBL/GenBank/DDBJ databases">
        <title>Genome assembly of Anisodus tanguticus.</title>
        <authorList>
            <person name="Wang Y.-J."/>
        </authorList>
    </citation>
    <scope>NUCLEOTIDE SEQUENCE</scope>
    <source>
        <strain evidence="1">KB-2021</strain>
        <tissue evidence="1">Leaf</tissue>
    </source>
</reference>
<gene>
    <name evidence="1" type="ORF">RND71_026822</name>
</gene>
<sequence>MVHPTQLGRLIGTWTKEVEWLSKHVNNNMPRGSILGFVAADAIYHIWAERNARRFKSKATTNIQIVRDIALQLHIRGQYNCKWSGMLAKFMYRLNFPL</sequence>
<comment type="caution">
    <text evidence="1">The sequence shown here is derived from an EMBL/GenBank/DDBJ whole genome shotgun (WGS) entry which is preliminary data.</text>
</comment>
<proteinExistence type="predicted"/>
<dbReference type="AlphaFoldDB" id="A0AAE1RMW9"/>
<accession>A0AAE1RMW9</accession>